<evidence type="ECO:0000313" key="2">
    <source>
        <dbReference type="EMBL" id="DAD88914.1"/>
    </source>
</evidence>
<proteinExistence type="predicted"/>
<dbReference type="Pfam" id="PF04233">
    <property type="entry name" value="Phage_Mu_F"/>
    <property type="match status" value="1"/>
</dbReference>
<sequence>MKRNFKPNRMTEKRYAAAIERIMKGLEREMAHAESPFQMLSVLRGLARSPTFEKACEDAARSMATHTFSDGYRTWREAARAGSKGRRIYRLLHKELEANDIYRDIVSRNSRLIQSMTNEAAERVSNIVSEGQLAGIRSEDMIDDILRQWPTMTRAHAKLIARTESSKAASALTRSRAQSAGLNWYIWETSEDSRVRSSHRHMDGVLVNWNDPPSPEALIDMKDYGKYHAGEFPNCRCYAAPLIEYDDVSWPHKVYRNGRIRYMRLSEFKKIEGG</sequence>
<evidence type="ECO:0000259" key="1">
    <source>
        <dbReference type="Pfam" id="PF04233"/>
    </source>
</evidence>
<protein>
    <submittedName>
        <fullName evidence="2">Minor capsid component</fullName>
    </submittedName>
</protein>
<organism evidence="2">
    <name type="scientific">Myoviridae sp. ctpiG4</name>
    <dbReference type="NCBI Taxonomy" id="2826698"/>
    <lineage>
        <taxon>Viruses</taxon>
        <taxon>Duplodnaviria</taxon>
        <taxon>Heunggongvirae</taxon>
        <taxon>Uroviricota</taxon>
        <taxon>Caudoviricetes</taxon>
    </lineage>
</organism>
<dbReference type="InterPro" id="IPR006528">
    <property type="entry name" value="Phage_head_morphogenesis_dom"/>
</dbReference>
<reference evidence="2" key="1">
    <citation type="journal article" date="2021" name="Proc. Natl. Acad. Sci. U.S.A.">
        <title>A Catalog of Tens of Thousands of Viruses from Human Metagenomes Reveals Hidden Associations with Chronic Diseases.</title>
        <authorList>
            <person name="Tisza M.J."/>
            <person name="Buck C.B."/>
        </authorList>
    </citation>
    <scope>NUCLEOTIDE SEQUENCE</scope>
    <source>
        <strain evidence="2">CtpiG4</strain>
    </source>
</reference>
<feature type="domain" description="Phage head morphogenesis" evidence="1">
    <location>
        <begin position="124"/>
        <end position="238"/>
    </location>
</feature>
<dbReference type="EMBL" id="BK015050">
    <property type="protein sequence ID" value="DAD88914.1"/>
    <property type="molecule type" value="Genomic_DNA"/>
</dbReference>
<dbReference type="NCBIfam" id="TIGR01641">
    <property type="entry name" value="phageSPP1_gp7"/>
    <property type="match status" value="1"/>
</dbReference>
<name>A0A8S5N3S1_9CAUD</name>
<accession>A0A8S5N3S1</accession>